<dbReference type="Proteomes" id="UP000018948">
    <property type="component" value="Unassembled WGS sequence"/>
</dbReference>
<evidence type="ECO:0008006" key="4">
    <source>
        <dbReference type="Google" id="ProtNLM"/>
    </source>
</evidence>
<gene>
    <name evidence="2" type="ORF">F442_07872</name>
</gene>
<evidence type="ECO:0000313" key="3">
    <source>
        <dbReference type="Proteomes" id="UP000018948"/>
    </source>
</evidence>
<proteinExistence type="predicted"/>
<name>W2ZHT8_PHYNI</name>
<reference evidence="2 3" key="1">
    <citation type="submission" date="2013-11" db="EMBL/GenBank/DDBJ databases">
        <title>The Genome Sequence of Phytophthora parasitica P10297.</title>
        <authorList>
            <consortium name="The Broad Institute Genomics Platform"/>
            <person name="Russ C."/>
            <person name="Tyler B."/>
            <person name="Panabieres F."/>
            <person name="Shan W."/>
            <person name="Tripathy S."/>
            <person name="Grunwald N."/>
            <person name="Machado M."/>
            <person name="Johnson C.S."/>
            <person name="Walker B."/>
            <person name="Young S.K."/>
            <person name="Zeng Q."/>
            <person name="Gargeya S."/>
            <person name="Fitzgerald M."/>
            <person name="Haas B."/>
            <person name="Abouelleil A."/>
            <person name="Allen A.W."/>
            <person name="Alvarado L."/>
            <person name="Arachchi H.M."/>
            <person name="Berlin A.M."/>
            <person name="Chapman S.B."/>
            <person name="Gainer-Dewar J."/>
            <person name="Goldberg J."/>
            <person name="Griggs A."/>
            <person name="Gujja S."/>
            <person name="Hansen M."/>
            <person name="Howarth C."/>
            <person name="Imamovic A."/>
            <person name="Ireland A."/>
            <person name="Larimer J."/>
            <person name="McCowan C."/>
            <person name="Murphy C."/>
            <person name="Pearson M."/>
            <person name="Poon T.W."/>
            <person name="Priest M."/>
            <person name="Roberts A."/>
            <person name="Saif S."/>
            <person name="Shea T."/>
            <person name="Sisk P."/>
            <person name="Sykes S."/>
            <person name="Wortman J."/>
            <person name="Nusbaum C."/>
            <person name="Birren B."/>
        </authorList>
    </citation>
    <scope>NUCLEOTIDE SEQUENCE [LARGE SCALE GENOMIC DNA]</scope>
    <source>
        <strain evidence="2 3">P10297</strain>
    </source>
</reference>
<evidence type="ECO:0000313" key="2">
    <source>
        <dbReference type="EMBL" id="ETP45739.1"/>
    </source>
</evidence>
<comment type="caution">
    <text evidence="2">The sequence shown here is derived from an EMBL/GenBank/DDBJ whole genome shotgun (WGS) entry which is preliminary data.</text>
</comment>
<dbReference type="EMBL" id="ANIY01001668">
    <property type="protein sequence ID" value="ETP45739.1"/>
    <property type="molecule type" value="Genomic_DNA"/>
</dbReference>
<feature type="signal peptide" evidence="1">
    <location>
        <begin position="1"/>
        <end position="18"/>
    </location>
</feature>
<evidence type="ECO:0000256" key="1">
    <source>
        <dbReference type="SAM" id="SignalP"/>
    </source>
</evidence>
<accession>W2ZHT8</accession>
<protein>
    <recommendedName>
        <fullName evidence="4">Secreted protein</fullName>
    </recommendedName>
</protein>
<organism evidence="2 3">
    <name type="scientific">Phytophthora nicotianae P10297</name>
    <dbReference type="NCBI Taxonomy" id="1317064"/>
    <lineage>
        <taxon>Eukaryota</taxon>
        <taxon>Sar</taxon>
        <taxon>Stramenopiles</taxon>
        <taxon>Oomycota</taxon>
        <taxon>Peronosporomycetes</taxon>
        <taxon>Peronosporales</taxon>
        <taxon>Peronosporaceae</taxon>
        <taxon>Phytophthora</taxon>
    </lineage>
</organism>
<dbReference type="AlphaFoldDB" id="W2ZHT8"/>
<keyword evidence="1" id="KW-0732">Signal</keyword>
<sequence>MAIIACCFSLGPFTVLLPLRFLADKNTRNPDTRPSSAPPLSLKVASLAAVSEQPPLVANKTDLGACVPCTAFFFSQRQLVKTFCRTPRRATKSVLRGEVVQLARTCWCSACDPA</sequence>
<feature type="chain" id="PRO_5004830485" description="Secreted protein" evidence="1">
    <location>
        <begin position="19"/>
        <end position="114"/>
    </location>
</feature>